<keyword evidence="4" id="KW-1185">Reference proteome</keyword>
<dbReference type="Proteomes" id="UP001140206">
    <property type="component" value="Chromosome 2"/>
</dbReference>
<reference evidence="3" key="1">
    <citation type="submission" date="2022-08" db="EMBL/GenBank/DDBJ databases">
        <authorList>
            <person name="Marques A."/>
        </authorList>
    </citation>
    <scope>NUCLEOTIDE SEQUENCE</scope>
    <source>
        <strain evidence="3">RhyPub2mFocal</strain>
        <tissue evidence="3">Leaves</tissue>
    </source>
</reference>
<feature type="domain" description="NAD-dependent epimerase/dehydratase" evidence="2">
    <location>
        <begin position="8"/>
        <end position="260"/>
    </location>
</feature>
<organism evidence="3 4">
    <name type="scientific">Rhynchospora pubera</name>
    <dbReference type="NCBI Taxonomy" id="906938"/>
    <lineage>
        <taxon>Eukaryota</taxon>
        <taxon>Viridiplantae</taxon>
        <taxon>Streptophyta</taxon>
        <taxon>Embryophyta</taxon>
        <taxon>Tracheophyta</taxon>
        <taxon>Spermatophyta</taxon>
        <taxon>Magnoliopsida</taxon>
        <taxon>Liliopsida</taxon>
        <taxon>Poales</taxon>
        <taxon>Cyperaceae</taxon>
        <taxon>Cyperoideae</taxon>
        <taxon>Rhynchosporeae</taxon>
        <taxon>Rhynchospora</taxon>
    </lineage>
</organism>
<dbReference type="PANTHER" id="PTHR10366">
    <property type="entry name" value="NAD DEPENDENT EPIMERASE/DEHYDRATASE"/>
    <property type="match status" value="1"/>
</dbReference>
<dbReference type="InterPro" id="IPR036291">
    <property type="entry name" value="NAD(P)-bd_dom_sf"/>
</dbReference>
<dbReference type="AlphaFoldDB" id="A0AAV8FNK5"/>
<dbReference type="PANTHER" id="PTHR10366:SF696">
    <property type="entry name" value="OS07G0601900 PROTEIN"/>
    <property type="match status" value="1"/>
</dbReference>
<dbReference type="Pfam" id="PF01370">
    <property type="entry name" value="Epimerase"/>
    <property type="match status" value="1"/>
</dbReference>
<accession>A0AAV8FNK5</accession>
<evidence type="ECO:0000259" key="2">
    <source>
        <dbReference type="Pfam" id="PF01370"/>
    </source>
</evidence>
<name>A0AAV8FNK5_9POAL</name>
<sequence>MERSRSIVCVTGASGYIGSILVEKLLERGHTVHATLRKLGDEKKTGLLKKIPGADTKLKLFEADIYNSSSFESAIEGCNSIFLTATPFQHKANSTQFKDTSEASLDAIQTIIRLCEKSGTVKRIIYTGSILAASSHKEDGTGFSGCIDESCWTPLNLTSPYPSNFELAYTSSKALSEKALLDYNHHEKGSSFEVVSLSIGLVGGETILSSLPGSVSVIVSPLTGVTMCYTQLKMFQALLGSVPLVHVDDVCESLIFCMEKQSMAGRFICVARGGYRQGQA</sequence>
<dbReference type="GO" id="GO:0016616">
    <property type="term" value="F:oxidoreductase activity, acting on the CH-OH group of donors, NAD or NADP as acceptor"/>
    <property type="evidence" value="ECO:0007669"/>
    <property type="project" value="TreeGrafter"/>
</dbReference>
<dbReference type="FunFam" id="3.40.50.720:FF:000085">
    <property type="entry name" value="Dihydroflavonol reductase"/>
    <property type="match status" value="1"/>
</dbReference>
<dbReference type="SUPFAM" id="SSF51735">
    <property type="entry name" value="NAD(P)-binding Rossmann-fold domains"/>
    <property type="match status" value="1"/>
</dbReference>
<evidence type="ECO:0000313" key="3">
    <source>
        <dbReference type="EMBL" id="KAJ4794579.1"/>
    </source>
</evidence>
<dbReference type="InterPro" id="IPR050425">
    <property type="entry name" value="NAD(P)_dehydrat-like"/>
</dbReference>
<evidence type="ECO:0000313" key="4">
    <source>
        <dbReference type="Proteomes" id="UP001140206"/>
    </source>
</evidence>
<evidence type="ECO:0000256" key="1">
    <source>
        <dbReference type="ARBA" id="ARBA00023002"/>
    </source>
</evidence>
<proteinExistence type="predicted"/>
<keyword evidence="1" id="KW-0560">Oxidoreductase</keyword>
<dbReference type="InterPro" id="IPR001509">
    <property type="entry name" value="Epimerase_deHydtase"/>
</dbReference>
<dbReference type="EMBL" id="JAMFTS010000002">
    <property type="protein sequence ID" value="KAJ4794579.1"/>
    <property type="molecule type" value="Genomic_DNA"/>
</dbReference>
<protein>
    <submittedName>
        <fullName evidence="3">NAD(P)-binding Rossmann-fold superfamily protein</fullName>
    </submittedName>
</protein>
<gene>
    <name evidence="3" type="ORF">LUZ62_045825</name>
</gene>
<dbReference type="Gene3D" id="3.40.50.720">
    <property type="entry name" value="NAD(P)-binding Rossmann-like Domain"/>
    <property type="match status" value="1"/>
</dbReference>
<comment type="caution">
    <text evidence="3">The sequence shown here is derived from an EMBL/GenBank/DDBJ whole genome shotgun (WGS) entry which is preliminary data.</text>
</comment>